<dbReference type="GO" id="GO:0009252">
    <property type="term" value="P:peptidoglycan biosynthetic process"/>
    <property type="evidence" value="ECO:0007669"/>
    <property type="project" value="UniProtKB-UniRule"/>
</dbReference>
<comment type="function">
    <text evidence="12">Cell wall formation. Adds enolpyruvyl to UDP-N-acetylglucosamine.</text>
</comment>
<proteinExistence type="inferred from homology"/>
<evidence type="ECO:0000259" key="13">
    <source>
        <dbReference type="Pfam" id="PF00275"/>
    </source>
</evidence>
<evidence type="ECO:0000256" key="12">
    <source>
        <dbReference type="HAMAP-Rule" id="MF_00111"/>
    </source>
</evidence>
<comment type="caution">
    <text evidence="12">Lacks conserved residue(s) required for the propagation of feature annotation.</text>
</comment>
<keyword evidence="7 12" id="KW-0573">Peptidoglycan synthesis</keyword>
<evidence type="ECO:0000256" key="3">
    <source>
        <dbReference type="ARBA" id="ARBA00022490"/>
    </source>
</evidence>
<dbReference type="InterPro" id="IPR036968">
    <property type="entry name" value="Enolpyruvate_Tfrase_sf"/>
</dbReference>
<keyword evidence="9 12" id="KW-0961">Cell wall biogenesis/degradation</keyword>
<dbReference type="Gene3D" id="3.65.10.10">
    <property type="entry name" value="Enolpyruvate transferase domain"/>
    <property type="match status" value="2"/>
</dbReference>
<feature type="binding site" evidence="12">
    <location>
        <position position="91"/>
    </location>
    <ligand>
        <name>UDP-N-acetyl-alpha-D-glucosamine</name>
        <dbReference type="ChEBI" id="CHEBI:57705"/>
    </ligand>
</feature>
<evidence type="ECO:0000256" key="10">
    <source>
        <dbReference type="ARBA" id="ARBA00038367"/>
    </source>
</evidence>
<gene>
    <name evidence="12 14" type="primary">murA</name>
    <name evidence="14" type="ORF">KDK92_08250</name>
</gene>
<dbReference type="NCBIfam" id="NF006873">
    <property type="entry name" value="PRK09369.1"/>
    <property type="match status" value="1"/>
</dbReference>
<dbReference type="GO" id="GO:0008360">
    <property type="term" value="P:regulation of cell shape"/>
    <property type="evidence" value="ECO:0007669"/>
    <property type="project" value="UniProtKB-KW"/>
</dbReference>
<keyword evidence="4 12" id="KW-0132">Cell division</keyword>
<dbReference type="AlphaFoldDB" id="A0A9J6P2I5"/>
<evidence type="ECO:0000256" key="6">
    <source>
        <dbReference type="ARBA" id="ARBA00022960"/>
    </source>
</evidence>
<reference evidence="14" key="1">
    <citation type="journal article" date="2021" name="mSystems">
        <title>Bacteria and Archaea Synergistically Convert Glycine Betaine to Biogenic Methane in the Formosa Cold Seep of the South China Sea.</title>
        <authorList>
            <person name="Li L."/>
            <person name="Zhang W."/>
            <person name="Zhang S."/>
            <person name="Song L."/>
            <person name="Sun Q."/>
            <person name="Zhang H."/>
            <person name="Xiang H."/>
            <person name="Dong X."/>
        </authorList>
    </citation>
    <scope>NUCLEOTIDE SEQUENCE</scope>
    <source>
        <strain evidence="14">ZWT</strain>
    </source>
</reference>
<dbReference type="GO" id="GO:0019277">
    <property type="term" value="P:UDP-N-acetylgalactosamine biosynthetic process"/>
    <property type="evidence" value="ECO:0007669"/>
    <property type="project" value="InterPro"/>
</dbReference>
<evidence type="ECO:0000256" key="8">
    <source>
        <dbReference type="ARBA" id="ARBA00023306"/>
    </source>
</evidence>
<keyword evidence="15" id="KW-1185">Reference proteome</keyword>
<dbReference type="InterPro" id="IPR001986">
    <property type="entry name" value="Enolpyruvate_Tfrase_dom"/>
</dbReference>
<feature type="active site" description="Proton donor" evidence="12">
    <location>
        <position position="115"/>
    </location>
</feature>
<evidence type="ECO:0000256" key="7">
    <source>
        <dbReference type="ARBA" id="ARBA00022984"/>
    </source>
</evidence>
<comment type="caution">
    <text evidence="14">The sequence shown here is derived from an EMBL/GenBank/DDBJ whole genome shotgun (WGS) entry which is preliminary data.</text>
</comment>
<evidence type="ECO:0000256" key="11">
    <source>
        <dbReference type="ARBA" id="ARBA00047527"/>
    </source>
</evidence>
<dbReference type="SUPFAM" id="SSF55205">
    <property type="entry name" value="EPT/RTPC-like"/>
    <property type="match status" value="1"/>
</dbReference>
<feature type="domain" description="Enolpyruvate transferase" evidence="13">
    <location>
        <begin position="9"/>
        <end position="406"/>
    </location>
</feature>
<evidence type="ECO:0000256" key="2">
    <source>
        <dbReference type="ARBA" id="ARBA00004752"/>
    </source>
</evidence>
<dbReference type="RefSeq" id="WP_250858753.1">
    <property type="nucleotide sequence ID" value="NZ_JAGSOJ010000002.1"/>
</dbReference>
<dbReference type="PANTHER" id="PTHR43783">
    <property type="entry name" value="UDP-N-ACETYLGLUCOSAMINE 1-CARBOXYVINYLTRANSFERASE"/>
    <property type="match status" value="1"/>
</dbReference>
<sequence length="430" mass="46954">MRRYEVQNSVLNGEIGVPGAKNSSLALLAAACMAGEDVILENVPDILDVEVIKDIYDDINIKHMNKDGNLHINSGEVLSGDICPVKSSRYRASYYFIGAFLHRFGRVSIGYPGGDNFGSRPIEQHVKGFQALGADILYKEDHYVVYLDKGKKLIGNKIYFDVITSGATMNILMAAVLAEGRTILKNAARDPEVVDLAMMLSRMGAKIKGAGTDTIVIDGVEKLGGCTHRVIPDRLIAGSLLIAAGATGGSVKVKDIIPEHLMSIISKLEEAGMEFEIGEDYIRNKVINQPMGIKVTTGMYPSFATDLQQPMTALLINANSDSQITEKIYPNRFRHCHELNKLGAGIIIKEGRSIIPGKHNLKGEWVEATDIRAGISLIIAGMMAEGTTYITGIEHLERGYPDVVEVFQSLGGKIEYKENLIEKQCEIETA</sequence>
<feature type="binding site" evidence="12">
    <location>
        <position position="306"/>
    </location>
    <ligand>
        <name>UDP-N-acetyl-alpha-D-glucosamine</name>
        <dbReference type="ChEBI" id="CHEBI:57705"/>
    </ligand>
</feature>
<feature type="binding site" evidence="12">
    <location>
        <position position="328"/>
    </location>
    <ligand>
        <name>UDP-N-acetyl-alpha-D-glucosamine</name>
        <dbReference type="ChEBI" id="CHEBI:57705"/>
    </ligand>
</feature>
<evidence type="ECO:0000256" key="5">
    <source>
        <dbReference type="ARBA" id="ARBA00022679"/>
    </source>
</evidence>
<evidence type="ECO:0000313" key="14">
    <source>
        <dbReference type="EMBL" id="MCM1989728.1"/>
    </source>
</evidence>
<evidence type="ECO:0000313" key="15">
    <source>
        <dbReference type="Proteomes" id="UP001056429"/>
    </source>
</evidence>
<dbReference type="GO" id="GO:0071555">
    <property type="term" value="P:cell wall organization"/>
    <property type="evidence" value="ECO:0007669"/>
    <property type="project" value="UniProtKB-KW"/>
</dbReference>
<dbReference type="CDD" id="cd01555">
    <property type="entry name" value="UdpNAET"/>
    <property type="match status" value="1"/>
</dbReference>
<dbReference type="GO" id="GO:0008760">
    <property type="term" value="F:UDP-N-acetylglucosamine 1-carboxyvinyltransferase activity"/>
    <property type="evidence" value="ECO:0007669"/>
    <property type="project" value="UniProtKB-UniRule"/>
</dbReference>
<keyword evidence="6 12" id="KW-0133">Cell shape</keyword>
<dbReference type="EMBL" id="JAGSOJ010000002">
    <property type="protein sequence ID" value="MCM1989728.1"/>
    <property type="molecule type" value="Genomic_DNA"/>
</dbReference>
<comment type="similarity">
    <text evidence="10 12">Belongs to the EPSP synthase family. MurA subfamily.</text>
</comment>
<dbReference type="EC" id="2.5.1.7" evidence="12"/>
<dbReference type="Proteomes" id="UP001056429">
    <property type="component" value="Unassembled WGS sequence"/>
</dbReference>
<comment type="catalytic activity">
    <reaction evidence="11 12">
        <text>phosphoenolpyruvate + UDP-N-acetyl-alpha-D-glucosamine = UDP-N-acetyl-3-O-(1-carboxyvinyl)-alpha-D-glucosamine + phosphate</text>
        <dbReference type="Rhea" id="RHEA:18681"/>
        <dbReference type="ChEBI" id="CHEBI:43474"/>
        <dbReference type="ChEBI" id="CHEBI:57705"/>
        <dbReference type="ChEBI" id="CHEBI:58702"/>
        <dbReference type="ChEBI" id="CHEBI:68483"/>
        <dbReference type="EC" id="2.5.1.7"/>
    </reaction>
</comment>
<comment type="subcellular location">
    <subcellularLocation>
        <location evidence="1 12">Cytoplasm</location>
    </subcellularLocation>
</comment>
<reference evidence="14" key="2">
    <citation type="submission" date="2021-04" db="EMBL/GenBank/DDBJ databases">
        <authorList>
            <person name="Dong X."/>
        </authorList>
    </citation>
    <scope>NUCLEOTIDE SEQUENCE</scope>
    <source>
        <strain evidence="14">ZWT</strain>
    </source>
</reference>
<dbReference type="InterPro" id="IPR050068">
    <property type="entry name" value="MurA_subfamily"/>
</dbReference>
<dbReference type="InterPro" id="IPR013792">
    <property type="entry name" value="RNA3'P_cycl/enolpyr_Trfase_a/b"/>
</dbReference>
<evidence type="ECO:0000256" key="4">
    <source>
        <dbReference type="ARBA" id="ARBA00022618"/>
    </source>
</evidence>
<dbReference type="PANTHER" id="PTHR43783:SF2">
    <property type="entry name" value="UDP-N-ACETYLGLUCOSAMINE 1-CARBOXYVINYLTRANSFERASE 2"/>
    <property type="match status" value="1"/>
</dbReference>
<feature type="binding site" evidence="12">
    <location>
        <begin position="120"/>
        <end position="124"/>
    </location>
    <ligand>
        <name>UDP-N-acetyl-alpha-D-glucosamine</name>
        <dbReference type="ChEBI" id="CHEBI:57705"/>
    </ligand>
</feature>
<organism evidence="14 15">
    <name type="scientific">Oceanirhabdus seepicola</name>
    <dbReference type="NCBI Taxonomy" id="2828781"/>
    <lineage>
        <taxon>Bacteria</taxon>
        <taxon>Bacillati</taxon>
        <taxon>Bacillota</taxon>
        <taxon>Clostridia</taxon>
        <taxon>Eubacteriales</taxon>
        <taxon>Clostridiaceae</taxon>
        <taxon>Oceanirhabdus</taxon>
    </lineage>
</organism>
<keyword evidence="8 12" id="KW-0131">Cell cycle</keyword>
<keyword evidence="3 12" id="KW-0963">Cytoplasm</keyword>
<dbReference type="InterPro" id="IPR005750">
    <property type="entry name" value="UDP_GlcNAc_COvinyl_MurA"/>
</dbReference>
<keyword evidence="5 12" id="KW-0808">Transferase</keyword>
<dbReference type="HAMAP" id="MF_00111">
    <property type="entry name" value="MurA"/>
    <property type="match status" value="1"/>
</dbReference>
<evidence type="ECO:0000256" key="1">
    <source>
        <dbReference type="ARBA" id="ARBA00004496"/>
    </source>
</evidence>
<dbReference type="PROSITE" id="PS51257">
    <property type="entry name" value="PROKAR_LIPOPROTEIN"/>
    <property type="match status" value="1"/>
</dbReference>
<feature type="binding site" evidence="12">
    <location>
        <begin position="21"/>
        <end position="22"/>
    </location>
    <ligand>
        <name>phosphoenolpyruvate</name>
        <dbReference type="ChEBI" id="CHEBI:58702"/>
    </ligand>
</feature>
<name>A0A9J6P2I5_9CLOT</name>
<dbReference type="Pfam" id="PF00275">
    <property type="entry name" value="EPSP_synthase"/>
    <property type="match status" value="1"/>
</dbReference>
<comment type="pathway">
    <text evidence="2 12">Cell wall biogenesis; peptidoglycan biosynthesis.</text>
</comment>
<accession>A0A9J6P2I5</accession>
<dbReference type="GO" id="GO:0051301">
    <property type="term" value="P:cell division"/>
    <property type="evidence" value="ECO:0007669"/>
    <property type="project" value="UniProtKB-KW"/>
</dbReference>
<dbReference type="GO" id="GO:0005737">
    <property type="term" value="C:cytoplasm"/>
    <property type="evidence" value="ECO:0007669"/>
    <property type="project" value="UniProtKB-SubCell"/>
</dbReference>
<protein>
    <recommendedName>
        <fullName evidence="12">UDP-N-acetylglucosamine 1-carboxyvinyltransferase</fullName>
        <ecNumber evidence="12">2.5.1.7</ecNumber>
    </recommendedName>
    <alternativeName>
        <fullName evidence="12">Enoylpyruvate transferase</fullName>
    </alternativeName>
    <alternativeName>
        <fullName evidence="12">UDP-N-acetylglucosamine enolpyruvyl transferase</fullName>
        <shortName evidence="12">EPT</shortName>
    </alternativeName>
</protein>
<evidence type="ECO:0000256" key="9">
    <source>
        <dbReference type="ARBA" id="ARBA00023316"/>
    </source>
</evidence>
<dbReference type="NCBIfam" id="TIGR01072">
    <property type="entry name" value="murA"/>
    <property type="match status" value="1"/>
</dbReference>